<comment type="caution">
    <text evidence="1">The sequence shown here is derived from an EMBL/GenBank/DDBJ whole genome shotgun (WGS) entry which is preliminary data.</text>
</comment>
<dbReference type="EMBL" id="JAUTXU010000246">
    <property type="protein sequence ID" value="KAK3696139.1"/>
    <property type="molecule type" value="Genomic_DNA"/>
</dbReference>
<keyword evidence="2" id="KW-1185">Reference proteome</keyword>
<dbReference type="Proteomes" id="UP001281147">
    <property type="component" value="Unassembled WGS sequence"/>
</dbReference>
<organism evidence="1 2">
    <name type="scientific">Vermiconidia calcicola</name>
    <dbReference type="NCBI Taxonomy" id="1690605"/>
    <lineage>
        <taxon>Eukaryota</taxon>
        <taxon>Fungi</taxon>
        <taxon>Dikarya</taxon>
        <taxon>Ascomycota</taxon>
        <taxon>Pezizomycotina</taxon>
        <taxon>Dothideomycetes</taxon>
        <taxon>Dothideomycetidae</taxon>
        <taxon>Mycosphaerellales</taxon>
        <taxon>Extremaceae</taxon>
        <taxon>Vermiconidia</taxon>
    </lineage>
</organism>
<reference evidence="1" key="1">
    <citation type="submission" date="2023-07" db="EMBL/GenBank/DDBJ databases">
        <title>Black Yeasts Isolated from many extreme environments.</title>
        <authorList>
            <person name="Coleine C."/>
            <person name="Stajich J.E."/>
            <person name="Selbmann L."/>
        </authorList>
    </citation>
    <scope>NUCLEOTIDE SEQUENCE</scope>
    <source>
        <strain evidence="1">CCFEE 5714</strain>
    </source>
</reference>
<name>A0ACC3MJ43_9PEZI</name>
<sequence>MAAKSGMFRRTTDTGDLKERMQKDILNSDYMKCLDSEEKKNAMLPWLKAVEIVEVEKLTDTTGRSVCRFPVQHEYLNPAMGLHGGMSAAIFDTGTTWVLDVIRKPGFWEHFGTTRTLNLTFLRPAAEGEMLRLESEVFDP</sequence>
<evidence type="ECO:0000313" key="1">
    <source>
        <dbReference type="EMBL" id="KAK3696139.1"/>
    </source>
</evidence>
<gene>
    <name evidence="1" type="ORF">LTR37_018110</name>
</gene>
<protein>
    <submittedName>
        <fullName evidence="1">Uncharacterized protein</fullName>
    </submittedName>
</protein>
<proteinExistence type="predicted"/>
<evidence type="ECO:0000313" key="2">
    <source>
        <dbReference type="Proteomes" id="UP001281147"/>
    </source>
</evidence>
<accession>A0ACC3MJ43</accession>